<gene>
    <name evidence="1" type="ORF">ABZ508_02755</name>
</gene>
<dbReference type="RefSeq" id="WP_359658196.1">
    <property type="nucleotide sequence ID" value="NZ_JBEXZP010000290.1"/>
</dbReference>
<protein>
    <recommendedName>
        <fullName evidence="3">HNH endonuclease</fullName>
    </recommendedName>
</protein>
<name>A0ABV2VYC3_9ACTN</name>
<keyword evidence="2" id="KW-1185">Reference proteome</keyword>
<dbReference type="Proteomes" id="UP001550378">
    <property type="component" value="Unassembled WGS sequence"/>
</dbReference>
<accession>A0ABV2VYC3</accession>
<evidence type="ECO:0000313" key="2">
    <source>
        <dbReference type="Proteomes" id="UP001550378"/>
    </source>
</evidence>
<organism evidence="1 2">
    <name type="scientific">Streptomyces lavendulocolor</name>
    <dbReference type="NCBI Taxonomy" id="67316"/>
    <lineage>
        <taxon>Bacteria</taxon>
        <taxon>Bacillati</taxon>
        <taxon>Actinomycetota</taxon>
        <taxon>Actinomycetes</taxon>
        <taxon>Kitasatosporales</taxon>
        <taxon>Streptomycetaceae</taxon>
        <taxon>Streptomyces</taxon>
    </lineage>
</organism>
<evidence type="ECO:0000313" key="1">
    <source>
        <dbReference type="EMBL" id="MEU0706286.1"/>
    </source>
</evidence>
<sequence length="241" mass="25883">MKVRADVVDMLRAGHTQAHIMRTLGVCYATVKTARDAIGMPDPGAGRRPQQDPAAAFAARTEPVDGGHMRWTGTRATGGGTVMGLNGQYISGARLAFTLHHGRDPVGRVTAGCDYPGCIAPGHLTDQVMRQRRRAAAAAKRPARLPSDPEAAFWAQAKAVDNGHVEWTGRRDQSGMPILRVSGVRRSAHRMAFVLRYGREPIGNVLPGCGRQGCVAPGHVEDRPMREQLRKQVAALLGGTT</sequence>
<evidence type="ECO:0008006" key="3">
    <source>
        <dbReference type="Google" id="ProtNLM"/>
    </source>
</evidence>
<proteinExistence type="predicted"/>
<reference evidence="1 2" key="1">
    <citation type="submission" date="2024-06" db="EMBL/GenBank/DDBJ databases">
        <title>The Natural Products Discovery Center: Release of the First 8490 Sequenced Strains for Exploring Actinobacteria Biosynthetic Diversity.</title>
        <authorList>
            <person name="Kalkreuter E."/>
            <person name="Kautsar S.A."/>
            <person name="Yang D."/>
            <person name="Bader C.D."/>
            <person name="Teijaro C.N."/>
            <person name="Fluegel L."/>
            <person name="Davis C.M."/>
            <person name="Simpson J.R."/>
            <person name="Lauterbach L."/>
            <person name="Steele A.D."/>
            <person name="Gui C."/>
            <person name="Meng S."/>
            <person name="Li G."/>
            <person name="Viehrig K."/>
            <person name="Ye F."/>
            <person name="Su P."/>
            <person name="Kiefer A.F."/>
            <person name="Nichols A."/>
            <person name="Cepeda A.J."/>
            <person name="Yan W."/>
            <person name="Fan B."/>
            <person name="Jiang Y."/>
            <person name="Adhikari A."/>
            <person name="Zheng C.-J."/>
            <person name="Schuster L."/>
            <person name="Cowan T.M."/>
            <person name="Smanski M.J."/>
            <person name="Chevrette M.G."/>
            <person name="De Carvalho L.P.S."/>
            <person name="Shen B."/>
        </authorList>
    </citation>
    <scope>NUCLEOTIDE SEQUENCE [LARGE SCALE GENOMIC DNA]</scope>
    <source>
        <strain evidence="1 2">NPDC006337</strain>
    </source>
</reference>
<dbReference type="EMBL" id="JBEXZR010000002">
    <property type="protein sequence ID" value="MEU0706286.1"/>
    <property type="molecule type" value="Genomic_DNA"/>
</dbReference>
<comment type="caution">
    <text evidence="1">The sequence shown here is derived from an EMBL/GenBank/DDBJ whole genome shotgun (WGS) entry which is preliminary data.</text>
</comment>